<evidence type="ECO:0000256" key="1">
    <source>
        <dbReference type="SAM" id="SignalP"/>
    </source>
</evidence>
<dbReference type="Gene3D" id="3.40.190.10">
    <property type="entry name" value="Periplasmic binding protein-like II"/>
    <property type="match status" value="2"/>
</dbReference>
<protein>
    <submittedName>
        <fullName evidence="2">Aldouronate transport system substrate-binding protein</fullName>
    </submittedName>
</protein>
<accession>A0ABS4D0S2</accession>
<organism evidence="2 3">
    <name type="scientific">Bacillus capparidis</name>
    <dbReference type="NCBI Taxonomy" id="1840411"/>
    <lineage>
        <taxon>Bacteria</taxon>
        <taxon>Bacillati</taxon>
        <taxon>Bacillota</taxon>
        <taxon>Bacilli</taxon>
        <taxon>Bacillales</taxon>
        <taxon>Bacillaceae</taxon>
        <taxon>Bacillus</taxon>
    </lineage>
</organism>
<comment type="caution">
    <text evidence="2">The sequence shown here is derived from an EMBL/GenBank/DDBJ whole genome shotgun (WGS) entry which is preliminary data.</text>
</comment>
<dbReference type="Pfam" id="PF01547">
    <property type="entry name" value="SBP_bac_1"/>
    <property type="match status" value="1"/>
</dbReference>
<keyword evidence="3" id="KW-1185">Reference proteome</keyword>
<dbReference type="RefSeq" id="WP_211086240.1">
    <property type="nucleotide sequence ID" value="NZ_JAFDST010000005.1"/>
</dbReference>
<dbReference type="Proteomes" id="UP000674416">
    <property type="component" value="Unassembled WGS sequence"/>
</dbReference>
<feature type="chain" id="PRO_5046543674" evidence="1">
    <location>
        <begin position="32"/>
        <end position="471"/>
    </location>
</feature>
<feature type="signal peptide" evidence="1">
    <location>
        <begin position="1"/>
        <end position="31"/>
    </location>
</feature>
<gene>
    <name evidence="2" type="ORF">JOC74_003716</name>
</gene>
<evidence type="ECO:0000313" key="3">
    <source>
        <dbReference type="Proteomes" id="UP000674416"/>
    </source>
</evidence>
<dbReference type="SUPFAM" id="SSF53850">
    <property type="entry name" value="Periplasmic binding protein-like II"/>
    <property type="match status" value="1"/>
</dbReference>
<reference evidence="2 3" key="1">
    <citation type="submission" date="2021-01" db="EMBL/GenBank/DDBJ databases">
        <title>Genomic Encyclopedia of Type Strains, Phase IV (KMG-IV): sequencing the most valuable type-strain genomes for metagenomic binning, comparative biology and taxonomic classification.</title>
        <authorList>
            <person name="Goeker M."/>
        </authorList>
    </citation>
    <scope>NUCLEOTIDE SEQUENCE [LARGE SCALE GENOMIC DNA]</scope>
    <source>
        <strain evidence="2 3">DSM 103394</strain>
    </source>
</reference>
<dbReference type="PANTHER" id="PTHR43649:SF12">
    <property type="entry name" value="DIACETYLCHITOBIOSE BINDING PROTEIN DASA"/>
    <property type="match status" value="1"/>
</dbReference>
<dbReference type="InterPro" id="IPR050490">
    <property type="entry name" value="Bact_solute-bd_prot1"/>
</dbReference>
<dbReference type="InterPro" id="IPR006059">
    <property type="entry name" value="SBP"/>
</dbReference>
<sequence>MLSEKKPFLYPKSIVILALIALLLSACSNEANNETGAEGSENKKVRMLTTVVGGKDDAEQKLFVEEIEKKTGLEVEMVKPPSDYDQKLLTSISSGEQYDLIYLTKNLMDVLVDQGALKQINEQIDGSKILSDKAVIPDEEWNQITYDDGAVYGVFNKLEGGTMPIIRQDWLKKLKLEQPKTLDEYYTVLQAFTKQDPDGNGKDDTYGLSTAGLYDLQPFFSATGVKYKYVIDKDGKRTIPYSTEAAVPVFEWLNKLYKEGILDPNFVTNDTSKMRELFLTDRVGVVTYWDAWVGLFNNMAKKEKPDTSFEAKGITGAEGPEGFMLRRGDPSLFAIPANAQNVEGAMKFLEFWHSEEGNLLSTLGIEGHDYTVENDKYKLTDKGEEHGMDHGVVTPNNSHFKNPIGLLPGMEEAREVVMSNNSTLEISTGDWPEAEKIVTKYAFSAITGDMPAGDAVKTMHDELLSAGLIDQ</sequence>
<dbReference type="EMBL" id="JAFDST010000005">
    <property type="protein sequence ID" value="MBP1083202.1"/>
    <property type="molecule type" value="Genomic_DNA"/>
</dbReference>
<name>A0ABS4D0S2_9BACI</name>
<dbReference type="PANTHER" id="PTHR43649">
    <property type="entry name" value="ARABINOSE-BINDING PROTEIN-RELATED"/>
    <property type="match status" value="1"/>
</dbReference>
<keyword evidence="1" id="KW-0732">Signal</keyword>
<proteinExistence type="predicted"/>
<evidence type="ECO:0000313" key="2">
    <source>
        <dbReference type="EMBL" id="MBP1083202.1"/>
    </source>
</evidence>
<dbReference type="PROSITE" id="PS51257">
    <property type="entry name" value="PROKAR_LIPOPROTEIN"/>
    <property type="match status" value="1"/>
</dbReference>